<name>A0AAN7N0Q5_MYCAM</name>
<dbReference type="InterPro" id="IPR043502">
    <property type="entry name" value="DNA/RNA_pol_sf"/>
</dbReference>
<feature type="compositionally biased region" description="Basic and acidic residues" evidence="1">
    <location>
        <begin position="47"/>
        <end position="59"/>
    </location>
</feature>
<dbReference type="AlphaFoldDB" id="A0AAN7N0Q5"/>
<dbReference type="CDD" id="cd01650">
    <property type="entry name" value="RT_nLTR_like"/>
    <property type="match status" value="1"/>
</dbReference>
<evidence type="ECO:0000313" key="3">
    <source>
        <dbReference type="EMBL" id="KAK4819553.1"/>
    </source>
</evidence>
<proteinExistence type="predicted"/>
<evidence type="ECO:0000259" key="2">
    <source>
        <dbReference type="Pfam" id="PF00078"/>
    </source>
</evidence>
<dbReference type="Proteomes" id="UP001333110">
    <property type="component" value="Unassembled WGS sequence"/>
</dbReference>
<comment type="caution">
    <text evidence="3">The sequence shown here is derived from an EMBL/GenBank/DDBJ whole genome shotgun (WGS) entry which is preliminary data.</text>
</comment>
<dbReference type="EMBL" id="JAUNZN010000006">
    <property type="protein sequence ID" value="KAK4819553.1"/>
    <property type="molecule type" value="Genomic_DNA"/>
</dbReference>
<feature type="compositionally biased region" description="Polar residues" evidence="1">
    <location>
        <begin position="37"/>
        <end position="46"/>
    </location>
</feature>
<reference evidence="3 4" key="1">
    <citation type="journal article" date="2023" name="J. Hered.">
        <title>Chromosome-level genome of the wood stork (Mycteria americana) provides insight into avian chromosome evolution.</title>
        <authorList>
            <person name="Flamio R. Jr."/>
            <person name="Ramstad K.M."/>
        </authorList>
    </citation>
    <scope>NUCLEOTIDE SEQUENCE [LARGE SCALE GENOMIC DNA]</scope>
    <source>
        <strain evidence="3">JAX WOST 10</strain>
    </source>
</reference>
<gene>
    <name evidence="3" type="ORF">QYF61_007064</name>
</gene>
<evidence type="ECO:0000313" key="4">
    <source>
        <dbReference type="Proteomes" id="UP001333110"/>
    </source>
</evidence>
<dbReference type="SUPFAM" id="SSF56672">
    <property type="entry name" value="DNA/RNA polymerases"/>
    <property type="match status" value="1"/>
</dbReference>
<feature type="region of interest" description="Disordered" evidence="1">
    <location>
        <begin position="37"/>
        <end position="59"/>
    </location>
</feature>
<sequence length="482" mass="54583">MSCLSEGMQWGWMTTELESSFAEKDLEILVDKLNRSQQCGSQGSSEAHSERTRGNGHQLEHRKFHLKIRETYCHDGGQTLEQVAGYVVESLSLEIFRTHLDKTLGILIQLANVIAGHLSIIFQWSWESGEILVDWKLANVVLIFKKGKKKDPRNYRPVSLTSVPGKIMEKVILGVIEKHLRDNAVIDHSQHRFMRGKSCLTILITFFDKVTHLVDQGEPVNVGVLDFSQAFDTVSHSILLDKMSSTQLDNSIMHWLTGRTQRVTVNEVISGWWQVTRGVSWGSVLGAVLFNVYINDLDAGVKRGAVDSLEGREALQRELDRLESWAITNHMKFNKNKCRILHLGLAKRVNCVLGCIKHSMSSQLREVIVRHYAALVQPHLEYCVQFWAPQYKKNIKLLEEGDKDEGLEGKTYEEWLRSLGLFSLEKRRLRGDLIAVYSFLKGGSGGGGADLLSLMTSDRTRGNGMKLHQGKSFQRSLRGEQL</sequence>
<keyword evidence="4" id="KW-1185">Reference proteome</keyword>
<dbReference type="PANTHER" id="PTHR33332">
    <property type="entry name" value="REVERSE TRANSCRIPTASE DOMAIN-CONTAINING PROTEIN"/>
    <property type="match status" value="1"/>
</dbReference>
<evidence type="ECO:0000256" key="1">
    <source>
        <dbReference type="SAM" id="MobiDB-lite"/>
    </source>
</evidence>
<dbReference type="InterPro" id="IPR000477">
    <property type="entry name" value="RT_dom"/>
</dbReference>
<protein>
    <recommendedName>
        <fullName evidence="2">Reverse transcriptase domain-containing protein</fullName>
    </recommendedName>
</protein>
<organism evidence="3 4">
    <name type="scientific">Mycteria americana</name>
    <name type="common">Wood stork</name>
    <dbReference type="NCBI Taxonomy" id="33587"/>
    <lineage>
        <taxon>Eukaryota</taxon>
        <taxon>Metazoa</taxon>
        <taxon>Chordata</taxon>
        <taxon>Craniata</taxon>
        <taxon>Vertebrata</taxon>
        <taxon>Euteleostomi</taxon>
        <taxon>Archelosauria</taxon>
        <taxon>Archosauria</taxon>
        <taxon>Dinosauria</taxon>
        <taxon>Saurischia</taxon>
        <taxon>Theropoda</taxon>
        <taxon>Coelurosauria</taxon>
        <taxon>Aves</taxon>
        <taxon>Neognathae</taxon>
        <taxon>Neoaves</taxon>
        <taxon>Aequornithes</taxon>
        <taxon>Ciconiiformes</taxon>
        <taxon>Ciconiidae</taxon>
        <taxon>Mycteria</taxon>
    </lineage>
</organism>
<accession>A0AAN7N0Q5</accession>
<feature type="domain" description="Reverse transcriptase" evidence="2">
    <location>
        <begin position="148"/>
        <end position="346"/>
    </location>
</feature>
<dbReference type="Pfam" id="PF00078">
    <property type="entry name" value="RVT_1"/>
    <property type="match status" value="1"/>
</dbReference>